<evidence type="ECO:0000256" key="2">
    <source>
        <dbReference type="ARBA" id="ARBA00022692"/>
    </source>
</evidence>
<keyword evidence="3 5" id="KW-1133">Transmembrane helix</keyword>
<feature type="domain" description="Major facilitator superfamily (MFS) profile" evidence="6">
    <location>
        <begin position="9"/>
        <end position="422"/>
    </location>
</feature>
<feature type="transmembrane region" description="Helical" evidence="5">
    <location>
        <begin position="277"/>
        <end position="298"/>
    </location>
</feature>
<feature type="transmembrane region" description="Helical" evidence="5">
    <location>
        <begin position="305"/>
        <end position="324"/>
    </location>
</feature>
<dbReference type="GO" id="GO:0005886">
    <property type="term" value="C:plasma membrane"/>
    <property type="evidence" value="ECO:0007669"/>
    <property type="project" value="UniProtKB-SubCell"/>
</dbReference>
<dbReference type="RefSeq" id="WP_229880258.1">
    <property type="nucleotide sequence ID" value="NZ_BNAV01000001.1"/>
</dbReference>
<feature type="transmembrane region" description="Helical" evidence="5">
    <location>
        <begin position="138"/>
        <end position="160"/>
    </location>
</feature>
<reference evidence="7" key="2">
    <citation type="submission" date="2020-09" db="EMBL/GenBank/DDBJ databases">
        <authorList>
            <person name="Sun Q."/>
            <person name="Zhou Y."/>
        </authorList>
    </citation>
    <scope>NUCLEOTIDE SEQUENCE</scope>
    <source>
        <strain evidence="7">CGMCC 4.7679</strain>
    </source>
</reference>
<keyword evidence="4 5" id="KW-0472">Membrane</keyword>
<feature type="transmembrane region" description="Helical" evidence="5">
    <location>
        <begin position="398"/>
        <end position="418"/>
    </location>
</feature>
<feature type="transmembrane region" description="Helical" evidence="5">
    <location>
        <begin position="166"/>
        <end position="185"/>
    </location>
</feature>
<dbReference type="Proteomes" id="UP000658656">
    <property type="component" value="Unassembled WGS sequence"/>
</dbReference>
<evidence type="ECO:0000256" key="1">
    <source>
        <dbReference type="ARBA" id="ARBA00004651"/>
    </source>
</evidence>
<evidence type="ECO:0000256" key="4">
    <source>
        <dbReference type="ARBA" id="ARBA00023136"/>
    </source>
</evidence>
<feature type="transmembrane region" description="Helical" evidence="5">
    <location>
        <begin position="363"/>
        <end position="386"/>
    </location>
</feature>
<reference evidence="7" key="1">
    <citation type="journal article" date="2014" name="Int. J. Syst. Evol. Microbiol.">
        <title>Complete genome sequence of Corynebacterium casei LMG S-19264T (=DSM 44701T), isolated from a smear-ripened cheese.</title>
        <authorList>
            <consortium name="US DOE Joint Genome Institute (JGI-PGF)"/>
            <person name="Walter F."/>
            <person name="Albersmeier A."/>
            <person name="Kalinowski J."/>
            <person name="Ruckert C."/>
        </authorList>
    </citation>
    <scope>NUCLEOTIDE SEQUENCE</scope>
    <source>
        <strain evidence="7">CGMCC 4.7679</strain>
    </source>
</reference>
<dbReference type="AlphaFoldDB" id="A0A8H9M302"/>
<comment type="subcellular location">
    <subcellularLocation>
        <location evidence="1">Cell membrane</location>
        <topology evidence="1">Multi-pass membrane protein</topology>
    </subcellularLocation>
</comment>
<dbReference type="CDD" id="cd17365">
    <property type="entry name" value="MFS_PcaK_like"/>
    <property type="match status" value="1"/>
</dbReference>
<dbReference type="PROSITE" id="PS50850">
    <property type="entry name" value="MFS"/>
    <property type="match status" value="1"/>
</dbReference>
<protein>
    <submittedName>
        <fullName evidence="7">MFS transporter</fullName>
    </submittedName>
</protein>
<organism evidence="7 8">
    <name type="scientific">Amycolatopsis bartoniae</name>
    <dbReference type="NCBI Taxonomy" id="941986"/>
    <lineage>
        <taxon>Bacteria</taxon>
        <taxon>Bacillati</taxon>
        <taxon>Actinomycetota</taxon>
        <taxon>Actinomycetes</taxon>
        <taxon>Pseudonocardiales</taxon>
        <taxon>Pseudonocardiaceae</taxon>
        <taxon>Amycolatopsis</taxon>
    </lineage>
</organism>
<name>A0A8H9M302_9PSEU</name>
<feature type="transmembrane region" description="Helical" evidence="5">
    <location>
        <begin position="7"/>
        <end position="27"/>
    </location>
</feature>
<dbReference type="PANTHER" id="PTHR23508:SF10">
    <property type="entry name" value="CARBOXYLIC ACID TRANSPORTER PROTEIN HOMOLOG"/>
    <property type="match status" value="1"/>
</dbReference>
<dbReference type="EMBL" id="BNAV01000001">
    <property type="protein sequence ID" value="GHF35049.1"/>
    <property type="molecule type" value="Genomic_DNA"/>
</dbReference>
<comment type="caution">
    <text evidence="7">The sequence shown here is derived from an EMBL/GenBank/DDBJ whole genome shotgun (WGS) entry which is preliminary data.</text>
</comment>
<dbReference type="InterPro" id="IPR020846">
    <property type="entry name" value="MFS_dom"/>
</dbReference>
<dbReference type="InterPro" id="IPR011701">
    <property type="entry name" value="MFS"/>
</dbReference>
<dbReference type="SUPFAM" id="SSF103473">
    <property type="entry name" value="MFS general substrate transporter"/>
    <property type="match status" value="1"/>
</dbReference>
<accession>A0A8H9M302</accession>
<dbReference type="Pfam" id="PF07690">
    <property type="entry name" value="MFS_1"/>
    <property type="match status" value="1"/>
</dbReference>
<evidence type="ECO:0000259" key="6">
    <source>
        <dbReference type="PROSITE" id="PS50850"/>
    </source>
</evidence>
<proteinExistence type="predicted"/>
<dbReference type="InterPro" id="IPR036259">
    <property type="entry name" value="MFS_trans_sf"/>
</dbReference>
<feature type="transmembrane region" description="Helical" evidence="5">
    <location>
        <begin position="77"/>
        <end position="96"/>
    </location>
</feature>
<evidence type="ECO:0000313" key="7">
    <source>
        <dbReference type="EMBL" id="GHF35049.1"/>
    </source>
</evidence>
<keyword evidence="2 5" id="KW-0812">Transmembrane</keyword>
<evidence type="ECO:0000256" key="3">
    <source>
        <dbReference type="ARBA" id="ARBA00022989"/>
    </source>
</evidence>
<evidence type="ECO:0000313" key="8">
    <source>
        <dbReference type="Proteomes" id="UP000658656"/>
    </source>
</evidence>
<evidence type="ECO:0000256" key="5">
    <source>
        <dbReference type="SAM" id="Phobius"/>
    </source>
</evidence>
<gene>
    <name evidence="7" type="ORF">GCM10017566_04700</name>
</gene>
<feature type="transmembrane region" description="Helical" evidence="5">
    <location>
        <begin position="102"/>
        <end position="126"/>
    </location>
</feature>
<dbReference type="GO" id="GO:0046943">
    <property type="term" value="F:carboxylic acid transmembrane transporter activity"/>
    <property type="evidence" value="ECO:0007669"/>
    <property type="project" value="TreeGrafter"/>
</dbReference>
<feature type="transmembrane region" description="Helical" evidence="5">
    <location>
        <begin position="47"/>
        <end position="65"/>
    </location>
</feature>
<feature type="transmembrane region" description="Helical" evidence="5">
    <location>
        <begin position="237"/>
        <end position="257"/>
    </location>
</feature>
<dbReference type="PANTHER" id="PTHR23508">
    <property type="entry name" value="CARBOXYLIC ACID TRANSPORTER PROTEIN HOMOLOG"/>
    <property type="match status" value="1"/>
</dbReference>
<feature type="transmembrane region" description="Helical" evidence="5">
    <location>
        <begin position="330"/>
        <end position="351"/>
    </location>
</feature>
<keyword evidence="8" id="KW-1185">Reference proteome</keyword>
<dbReference type="Gene3D" id="1.20.1250.20">
    <property type="entry name" value="MFS general substrate transporter like domains"/>
    <property type="match status" value="1"/>
</dbReference>
<sequence>MRTRSVYWVLGICWATIVFDGYDLIAFGSVLPDLLRYRAWGLDAAEAGRIGSLALVGMLLGALVAGTVTDVLGRRRIMLSCLAWFSVAMPLTGLAPNPAVFGLLRFATGLGLGGVVPTAIALTIEYSPSARRQLHNALMYSGYSAGGVLAAVLALVVLPAGGFRMMFFLGAAPLVLILPLAYWLLPESVSFLVARGREEEARRYAARYRIEVPGVAATAAERPRALESIRLLFSRRYLRGTVVFWLISLIGLLLVYGLNTWLPEVMRRSGYSLGSSLVFLLVFNAGAVVGVIAAGALADRIGERLVVAGAFLVAAVSVLLLASRPPAGPLLVLTAVAGFGANTQTLVNAFVGGHYPPAARATALGWALAVGRIGGIIGPTYGGLLVTAVQNGTLGAGWSFYGFAIPAVVAAVAIPLVPRSRGADDDRKERTDAVRA</sequence>